<dbReference type="GO" id="GO:0004633">
    <property type="term" value="F:phosphopantothenoylcysteine decarboxylase activity"/>
    <property type="evidence" value="ECO:0007669"/>
    <property type="project" value="UniProtKB-UniRule"/>
</dbReference>
<dbReference type="InterPro" id="IPR007085">
    <property type="entry name" value="DNA/pantothenate-metab_flavo_C"/>
</dbReference>
<comment type="similarity">
    <text evidence="3 4">In the N-terminal section; belongs to the HFCD (homo-oligomeric flavin containing Cys decarboxylase) superfamily.</text>
</comment>
<feature type="active site" description="Proton donor" evidence="3">
    <location>
        <position position="154"/>
    </location>
</feature>
<keyword evidence="3" id="KW-0479">Metal-binding</keyword>
<dbReference type="PROSITE" id="PS50057">
    <property type="entry name" value="FERM_3"/>
    <property type="match status" value="1"/>
</dbReference>
<keyword evidence="3" id="KW-0460">Magnesium</keyword>
<keyword evidence="7" id="KW-1185">Reference proteome</keyword>
<evidence type="ECO:0000256" key="2">
    <source>
        <dbReference type="ARBA" id="ARBA00023239"/>
    </source>
</evidence>
<keyword evidence="3 4" id="KW-0436">Ligase</keyword>
<dbReference type="InterPro" id="IPR035929">
    <property type="entry name" value="CoaB-like_sf"/>
</dbReference>
<accession>A0A371IKA0</accession>
<comment type="cofactor">
    <cofactor evidence="3">
        <name>Mg(2+)</name>
        <dbReference type="ChEBI" id="CHEBI:18420"/>
    </cofactor>
</comment>
<dbReference type="Proteomes" id="UP000093352">
    <property type="component" value="Unassembled WGS sequence"/>
</dbReference>
<feature type="region of interest" description="Phosphopantothenate--cysteine ligase" evidence="3">
    <location>
        <begin position="187"/>
        <end position="403"/>
    </location>
</feature>
<keyword evidence="3 4" id="KW-0288">FMN</keyword>
<dbReference type="SUPFAM" id="SSF102645">
    <property type="entry name" value="CoaB-like"/>
    <property type="match status" value="1"/>
</dbReference>
<dbReference type="InterPro" id="IPR036551">
    <property type="entry name" value="Flavin_trans-like"/>
</dbReference>
<dbReference type="STRING" id="1871336.BBG48_09840"/>
<comment type="caution">
    <text evidence="6">The sequence shown here is derived from an EMBL/GenBank/DDBJ whole genome shotgun (WGS) entry which is preliminary data.</text>
</comment>
<dbReference type="Gene3D" id="3.40.50.10300">
    <property type="entry name" value="CoaB-like"/>
    <property type="match status" value="1"/>
</dbReference>
<dbReference type="EMBL" id="MBEW02000017">
    <property type="protein sequence ID" value="RDY20918.1"/>
    <property type="molecule type" value="Genomic_DNA"/>
</dbReference>
<keyword evidence="3 4" id="KW-0285">Flavoprotein</keyword>
<evidence type="ECO:0000256" key="3">
    <source>
        <dbReference type="HAMAP-Rule" id="MF_02225"/>
    </source>
</evidence>
<protein>
    <recommendedName>
        <fullName evidence="3">Coenzyme A biosynthesis bifunctional protein CoaBC</fullName>
    </recommendedName>
    <alternativeName>
        <fullName evidence="3">DNA/pantothenate metabolism flavoprotein</fullName>
    </alternativeName>
    <alternativeName>
        <fullName evidence="3">Phosphopantothenoylcysteine synthetase/decarboxylase</fullName>
        <shortName evidence="3">PPCS-PPCDC</shortName>
    </alternativeName>
    <domain>
        <recommendedName>
            <fullName evidence="3">Phosphopantothenoylcysteine decarboxylase</fullName>
            <shortName evidence="3">PPC decarboxylase</shortName>
            <shortName evidence="3">PPC-DC</shortName>
            <ecNumber evidence="3">4.1.1.36</ecNumber>
        </recommendedName>
        <alternativeName>
            <fullName evidence="3">CoaC</fullName>
        </alternativeName>
    </domain>
    <domain>
        <recommendedName>
            <fullName evidence="3">Phosphopantothenate--cysteine ligase</fullName>
            <ecNumber evidence="3">6.3.2.5</ecNumber>
        </recommendedName>
        <alternativeName>
            <fullName evidence="3">CoaB</fullName>
        </alternativeName>
        <alternativeName>
            <fullName evidence="3">Phosphopantothenoylcysteine synthetase</fullName>
            <shortName evidence="3">PPC synthetase</shortName>
            <shortName evidence="3">PPC-S</shortName>
        </alternativeName>
    </domain>
</protein>
<dbReference type="EC" id="4.1.1.36" evidence="3"/>
<organism evidence="6 7">
    <name type="scientific">Criibacterium bergeronii</name>
    <dbReference type="NCBI Taxonomy" id="1871336"/>
    <lineage>
        <taxon>Bacteria</taxon>
        <taxon>Bacillati</taxon>
        <taxon>Bacillota</taxon>
        <taxon>Clostridia</taxon>
        <taxon>Peptostreptococcales</taxon>
        <taxon>Filifactoraceae</taxon>
        <taxon>Criibacterium</taxon>
    </lineage>
</organism>
<dbReference type="EC" id="6.3.2.5" evidence="3"/>
<dbReference type="Pfam" id="PF02441">
    <property type="entry name" value="Flavoprotein"/>
    <property type="match status" value="1"/>
</dbReference>
<gene>
    <name evidence="3 6" type="primary">coaBC</name>
    <name evidence="6" type="ORF">BBG48_007595</name>
</gene>
<feature type="binding site" evidence="3">
    <location>
        <position position="344"/>
    </location>
    <ligand>
        <name>CTP</name>
        <dbReference type="ChEBI" id="CHEBI:37563"/>
    </ligand>
</feature>
<dbReference type="InterPro" id="IPR005252">
    <property type="entry name" value="CoaBC"/>
</dbReference>
<feature type="binding site" evidence="3">
    <location>
        <position position="286"/>
    </location>
    <ligand>
        <name>CTP</name>
        <dbReference type="ChEBI" id="CHEBI:37563"/>
    </ligand>
</feature>
<evidence type="ECO:0000313" key="6">
    <source>
        <dbReference type="EMBL" id="RDY20918.1"/>
    </source>
</evidence>
<dbReference type="Gene3D" id="3.40.50.1950">
    <property type="entry name" value="Flavin prenyltransferase-like"/>
    <property type="match status" value="1"/>
</dbReference>
<reference evidence="6 7" key="1">
    <citation type="journal article" date="2016" name="Genome Announc.">
        <title>Draft Genome Sequence of Criibacterium bergeronii gen. nov., sp. nov., Strain CCRI-22567T, Isolated from a Vaginal Sample from a Woman with Bacterial Vaginosis.</title>
        <authorList>
            <person name="Maheux A.F."/>
            <person name="Berube E."/>
            <person name="Boudreau D.K."/>
            <person name="Raymond F."/>
            <person name="Corbeil J."/>
            <person name="Roy P.H."/>
            <person name="Boissinot M."/>
            <person name="Omar R.F."/>
        </authorList>
    </citation>
    <scope>NUCLEOTIDE SEQUENCE [LARGE SCALE GENOMIC DNA]</scope>
    <source>
        <strain evidence="6 7">CCRI-22567</strain>
    </source>
</reference>
<dbReference type="SUPFAM" id="SSF52507">
    <property type="entry name" value="Homo-oligomeric flavin-containing Cys decarboxylases, HFCD"/>
    <property type="match status" value="1"/>
</dbReference>
<dbReference type="AlphaFoldDB" id="A0A371IKA0"/>
<comment type="cofactor">
    <cofactor evidence="3">
        <name>FMN</name>
        <dbReference type="ChEBI" id="CHEBI:58210"/>
    </cofactor>
    <text evidence="3">Binds 1 FMN per subunit.</text>
</comment>
<name>A0A371IKA0_9FIRM</name>
<feature type="domain" description="FERM" evidence="5">
    <location>
        <begin position="366"/>
        <end position="403"/>
    </location>
</feature>
<comment type="function">
    <text evidence="3">Catalyzes two sequential steps in the biosynthesis of coenzyme A. In the first step cysteine is conjugated to 4'-phosphopantothenate to form 4-phosphopantothenoylcysteine. In the second step the latter compound is decarboxylated to form 4'-phosphopantotheine.</text>
</comment>
<dbReference type="GO" id="GO:0015937">
    <property type="term" value="P:coenzyme A biosynthetic process"/>
    <property type="evidence" value="ECO:0007669"/>
    <property type="project" value="UniProtKB-UniRule"/>
</dbReference>
<feature type="binding site" evidence="3">
    <location>
        <position position="326"/>
    </location>
    <ligand>
        <name>CTP</name>
        <dbReference type="ChEBI" id="CHEBI:37563"/>
    </ligand>
</feature>
<comment type="caution">
    <text evidence="3">Lacks conserved residue(s) required for the propagation of feature annotation.</text>
</comment>
<dbReference type="UniPathway" id="UPA00241">
    <property type="reaction ID" value="UER00353"/>
</dbReference>
<evidence type="ECO:0000256" key="1">
    <source>
        <dbReference type="ARBA" id="ARBA00022793"/>
    </source>
</evidence>
<keyword evidence="1 3" id="KW-0210">Decarboxylase</keyword>
<dbReference type="PANTHER" id="PTHR14359:SF6">
    <property type="entry name" value="PHOSPHOPANTOTHENOYLCYSTEINE DECARBOXYLASE"/>
    <property type="match status" value="1"/>
</dbReference>
<dbReference type="HAMAP" id="MF_02225">
    <property type="entry name" value="CoaBC"/>
    <property type="match status" value="1"/>
</dbReference>
<comment type="pathway">
    <text evidence="3 4">Cofactor biosynthesis; coenzyme A biosynthesis; CoA from (R)-pantothenate: step 3/5.</text>
</comment>
<dbReference type="Pfam" id="PF04127">
    <property type="entry name" value="DFP"/>
    <property type="match status" value="1"/>
</dbReference>
<evidence type="ECO:0000313" key="7">
    <source>
        <dbReference type="Proteomes" id="UP000093352"/>
    </source>
</evidence>
<comment type="catalytic activity">
    <reaction evidence="3 4">
        <text>(R)-4'-phosphopantothenate + L-cysteine + CTP = N-[(R)-4-phosphopantothenoyl]-L-cysteine + CMP + diphosphate + H(+)</text>
        <dbReference type="Rhea" id="RHEA:19397"/>
        <dbReference type="ChEBI" id="CHEBI:10986"/>
        <dbReference type="ChEBI" id="CHEBI:15378"/>
        <dbReference type="ChEBI" id="CHEBI:33019"/>
        <dbReference type="ChEBI" id="CHEBI:35235"/>
        <dbReference type="ChEBI" id="CHEBI:37563"/>
        <dbReference type="ChEBI" id="CHEBI:59458"/>
        <dbReference type="ChEBI" id="CHEBI:60377"/>
        <dbReference type="EC" id="6.3.2.5"/>
    </reaction>
</comment>
<comment type="pathway">
    <text evidence="3 4">Cofactor biosynthesis; coenzyme A biosynthesis; CoA from (R)-pantothenate: step 2/5.</text>
</comment>
<feature type="region of interest" description="Phosphopantothenoylcysteine decarboxylase" evidence="3">
    <location>
        <begin position="1"/>
        <end position="186"/>
    </location>
</feature>
<dbReference type="PANTHER" id="PTHR14359">
    <property type="entry name" value="HOMO-OLIGOMERIC FLAVIN CONTAINING CYS DECARBOXYLASE FAMILY"/>
    <property type="match status" value="1"/>
</dbReference>
<dbReference type="GO" id="GO:0046872">
    <property type="term" value="F:metal ion binding"/>
    <property type="evidence" value="ECO:0007669"/>
    <property type="project" value="UniProtKB-KW"/>
</dbReference>
<feature type="binding site" evidence="3">
    <location>
        <position position="340"/>
    </location>
    <ligand>
        <name>CTP</name>
        <dbReference type="ChEBI" id="CHEBI:37563"/>
    </ligand>
</feature>
<proteinExistence type="inferred from homology"/>
<comment type="similarity">
    <text evidence="3 4">In the C-terminal section; belongs to the PPC synthetase family.</text>
</comment>
<evidence type="ECO:0000256" key="4">
    <source>
        <dbReference type="RuleBase" id="RU364078"/>
    </source>
</evidence>
<keyword evidence="2 3" id="KW-0456">Lyase</keyword>
<feature type="binding site" evidence="3">
    <location>
        <position position="276"/>
    </location>
    <ligand>
        <name>CTP</name>
        <dbReference type="ChEBI" id="CHEBI:37563"/>
    </ligand>
</feature>
<comment type="catalytic activity">
    <reaction evidence="3 4">
        <text>N-[(R)-4-phosphopantothenoyl]-L-cysteine + H(+) = (R)-4'-phosphopantetheine + CO2</text>
        <dbReference type="Rhea" id="RHEA:16793"/>
        <dbReference type="ChEBI" id="CHEBI:15378"/>
        <dbReference type="ChEBI" id="CHEBI:16526"/>
        <dbReference type="ChEBI" id="CHEBI:59458"/>
        <dbReference type="ChEBI" id="CHEBI:61723"/>
        <dbReference type="EC" id="4.1.1.36"/>
    </reaction>
</comment>
<dbReference type="GO" id="GO:0015941">
    <property type="term" value="P:pantothenate catabolic process"/>
    <property type="evidence" value="ECO:0007669"/>
    <property type="project" value="InterPro"/>
</dbReference>
<sequence length="403" mass="43745">MKNVVLGVTGGIAAYKACDLVSKLVKKDINVDVVMTKNATNFVSPMTFMTLSKNVVNVDTFQTVKYFEVEHIELAKKADLLVIAPATANIIAKLANGIADDMLSTVALATRAQILIAPAMNTNMYENPATVENIIKLKSRGIKFVEPATGLLACMDVGKGKLADVEDILDAIEYELFKTDLLKGKKLVVTAGPTIEDIDPVRFLTNKSSGKMGYAIAKIAAQMGADVTLVSGKTNLKQPFGIKNFIQIKSAQEMYEQVMANYDDADIVIKAAAVADFTPAKTYENKVKKTDGFEQKDGTACLELKRTIDILKTLGQNKKDQFLVGFAAETQNVEDYAKSKINGKNLDMIVANNVASKGAGFNTDTNVAQIFFKDGSSIKVDMMQKTQLAKIILEAVAKKMNIL</sequence>
<dbReference type="InterPro" id="IPR000299">
    <property type="entry name" value="FERM_domain"/>
</dbReference>
<keyword evidence="3" id="KW-0511">Multifunctional enzyme</keyword>
<dbReference type="GO" id="GO:0071513">
    <property type="term" value="C:phosphopantothenoylcysteine decarboxylase complex"/>
    <property type="evidence" value="ECO:0007669"/>
    <property type="project" value="TreeGrafter"/>
</dbReference>
<dbReference type="NCBIfam" id="TIGR00521">
    <property type="entry name" value="coaBC_dfp"/>
    <property type="match status" value="1"/>
</dbReference>
<dbReference type="GO" id="GO:0004632">
    <property type="term" value="F:phosphopantothenate--cysteine ligase activity"/>
    <property type="evidence" value="ECO:0007669"/>
    <property type="project" value="UniProtKB-UniRule"/>
</dbReference>
<dbReference type="InterPro" id="IPR003382">
    <property type="entry name" value="Flavoprotein"/>
</dbReference>
<dbReference type="RefSeq" id="WP_068913206.1">
    <property type="nucleotide sequence ID" value="NZ_MBEW02000017.1"/>
</dbReference>
<evidence type="ECO:0000259" key="5">
    <source>
        <dbReference type="PROSITE" id="PS50057"/>
    </source>
</evidence>
<dbReference type="GO" id="GO:0010181">
    <property type="term" value="F:FMN binding"/>
    <property type="evidence" value="ECO:0007669"/>
    <property type="project" value="UniProtKB-UniRule"/>
</dbReference>
<comment type="function">
    <text evidence="4">Catalyzes two steps in the biosynthesis of coenzyme A. In the first step cysteine is conjugated to 4'-phosphopantothenate to form 4-phosphopantothenoylcysteine, in the latter compound is decarboxylated to form 4'-phosphopantotheine.</text>
</comment>